<dbReference type="Proteomes" id="UP000013776">
    <property type="component" value="Unassembled WGS sequence"/>
</dbReference>
<dbReference type="VEuPathDB" id="FungiDB:TAPDE_001361"/>
<dbReference type="InterPro" id="IPR028000">
    <property type="entry name" value="Pma1"/>
</dbReference>
<feature type="transmembrane region" description="Helical" evidence="1">
    <location>
        <begin position="215"/>
        <end position="239"/>
    </location>
</feature>
<evidence type="ECO:0000256" key="2">
    <source>
        <dbReference type="SAM" id="SignalP"/>
    </source>
</evidence>
<evidence type="ECO:0000256" key="1">
    <source>
        <dbReference type="SAM" id="Phobius"/>
    </source>
</evidence>
<keyword evidence="4" id="KW-1185">Reference proteome</keyword>
<organism evidence="3 4">
    <name type="scientific">Taphrina deformans (strain PYCC 5710 / ATCC 11124 / CBS 356.35 / IMI 108563 / JCM 9778 / NBRC 8474)</name>
    <name type="common">Peach leaf curl fungus</name>
    <name type="synonym">Lalaria deformans</name>
    <dbReference type="NCBI Taxonomy" id="1097556"/>
    <lineage>
        <taxon>Eukaryota</taxon>
        <taxon>Fungi</taxon>
        <taxon>Dikarya</taxon>
        <taxon>Ascomycota</taxon>
        <taxon>Taphrinomycotina</taxon>
        <taxon>Taphrinomycetes</taxon>
        <taxon>Taphrinales</taxon>
        <taxon>Taphrinaceae</taxon>
        <taxon>Taphrina</taxon>
    </lineage>
</organism>
<feature type="chain" id="PRO_5004373229" evidence="2">
    <location>
        <begin position="20"/>
        <end position="284"/>
    </location>
</feature>
<dbReference type="OrthoDB" id="4084551at2759"/>
<protein>
    <submittedName>
        <fullName evidence="3">Uncharacterized protein</fullName>
    </submittedName>
</protein>
<name>R4XDW1_TAPDE</name>
<keyword evidence="2" id="KW-0732">Signal</keyword>
<dbReference type="AlphaFoldDB" id="R4XDW1"/>
<dbReference type="EMBL" id="CAHR02000043">
    <property type="protein sequence ID" value="CCG81524.1"/>
    <property type="molecule type" value="Genomic_DNA"/>
</dbReference>
<keyword evidence="1" id="KW-0472">Membrane</keyword>
<keyword evidence="1" id="KW-0812">Transmembrane</keyword>
<reference evidence="3 4" key="1">
    <citation type="journal article" date="2013" name="MBio">
        <title>Genome sequencing of the plant pathogen Taphrina deformans, the causal agent of peach leaf curl.</title>
        <authorList>
            <person name="Cisse O.H."/>
            <person name="Almeida J.M.G.C.F."/>
            <person name="Fonseca A."/>
            <person name="Kumar A.A."/>
            <person name="Salojaervi J."/>
            <person name="Overmyer K."/>
            <person name="Hauser P.M."/>
            <person name="Pagni M."/>
        </authorList>
    </citation>
    <scope>NUCLEOTIDE SEQUENCE [LARGE SCALE GENOMIC DNA]</scope>
    <source>
        <strain evidence="4">PYCC 5710 / ATCC 11124 / CBS 356.35 / IMI 108563 / JCM 9778 / NBRC 8474</strain>
    </source>
</reference>
<dbReference type="eggNOG" id="ENOG502SBE4">
    <property type="taxonomic scope" value="Eukaryota"/>
</dbReference>
<accession>R4XDW1</accession>
<proteinExistence type="predicted"/>
<gene>
    <name evidence="3" type="ORF">TAPDE_001361</name>
</gene>
<evidence type="ECO:0000313" key="4">
    <source>
        <dbReference type="Proteomes" id="UP000013776"/>
    </source>
</evidence>
<dbReference type="Pfam" id="PF14610">
    <property type="entry name" value="Psg1"/>
    <property type="match status" value="1"/>
</dbReference>
<sequence>MFNLYAATALLISAQQVMAQSATLSSAASGHISSPTPTTTRPLADNEAIVVEPTYVSSLSSIITTTYTTTSTTATEGGRPTGLPSSLYCQSGYVNATGPFCFPNNGTQQIKGKQYSITWNPDYAPKCADVYVAMTYYGNENGQQVTSARLPNSLGFWNYTVAGDWLNGHSSQYAQLQLLPYNCGNGTVDPSSGPIVELLNKAPVTAVPATSRSEILGLSIGLPLALIAFVGTAAFVMWWNKGHRQIPNFAARKKGYTGRKERNIRLQSMGTPGSETYRDNPDHV</sequence>
<comment type="caution">
    <text evidence="3">The sequence shown here is derived from an EMBL/GenBank/DDBJ whole genome shotgun (WGS) entry which is preliminary data.</text>
</comment>
<evidence type="ECO:0000313" key="3">
    <source>
        <dbReference type="EMBL" id="CCG81524.1"/>
    </source>
</evidence>
<keyword evidence="1" id="KW-1133">Transmembrane helix</keyword>
<feature type="signal peptide" evidence="2">
    <location>
        <begin position="1"/>
        <end position="19"/>
    </location>
</feature>